<feature type="transmembrane region" description="Helical" evidence="8">
    <location>
        <begin position="149"/>
        <end position="173"/>
    </location>
</feature>
<dbReference type="Pfam" id="PF00474">
    <property type="entry name" value="SSF"/>
    <property type="match status" value="1"/>
</dbReference>
<dbReference type="InterPro" id="IPR001734">
    <property type="entry name" value="Na/solute_symporter"/>
</dbReference>
<evidence type="ECO:0000256" key="2">
    <source>
        <dbReference type="ARBA" id="ARBA00006434"/>
    </source>
</evidence>
<evidence type="ECO:0000313" key="9">
    <source>
        <dbReference type="EMBL" id="TCL37653.1"/>
    </source>
</evidence>
<comment type="subcellular location">
    <subcellularLocation>
        <location evidence="1">Membrane</location>
        <topology evidence="1">Multi-pass membrane protein</topology>
    </subcellularLocation>
</comment>
<dbReference type="Proteomes" id="UP000295063">
    <property type="component" value="Unassembled WGS sequence"/>
</dbReference>
<dbReference type="PROSITE" id="PS50283">
    <property type="entry name" value="NA_SOLUT_SYMP_3"/>
    <property type="match status" value="1"/>
</dbReference>
<feature type="transmembrane region" description="Helical" evidence="8">
    <location>
        <begin position="75"/>
        <end position="95"/>
    </location>
</feature>
<evidence type="ECO:0000256" key="3">
    <source>
        <dbReference type="ARBA" id="ARBA00022448"/>
    </source>
</evidence>
<dbReference type="InterPro" id="IPR050277">
    <property type="entry name" value="Sodium:Solute_Symporter"/>
</dbReference>
<accession>A0A4R1Q7X8</accession>
<keyword evidence="3" id="KW-0813">Transport</keyword>
<evidence type="ECO:0000256" key="1">
    <source>
        <dbReference type="ARBA" id="ARBA00004141"/>
    </source>
</evidence>
<keyword evidence="10" id="KW-1185">Reference proteome</keyword>
<dbReference type="CDD" id="cd10322">
    <property type="entry name" value="SLC5sbd"/>
    <property type="match status" value="1"/>
</dbReference>
<evidence type="ECO:0000256" key="5">
    <source>
        <dbReference type="ARBA" id="ARBA00022989"/>
    </source>
</evidence>
<feature type="transmembrane region" description="Helical" evidence="8">
    <location>
        <begin position="410"/>
        <end position="431"/>
    </location>
</feature>
<feature type="transmembrane region" description="Helical" evidence="8">
    <location>
        <begin position="43"/>
        <end position="63"/>
    </location>
</feature>
<feature type="transmembrane region" description="Helical" evidence="8">
    <location>
        <begin position="263"/>
        <end position="287"/>
    </location>
</feature>
<evidence type="ECO:0000313" key="10">
    <source>
        <dbReference type="Proteomes" id="UP000295063"/>
    </source>
</evidence>
<feature type="transmembrane region" description="Helical" evidence="8">
    <location>
        <begin position="381"/>
        <end position="403"/>
    </location>
</feature>
<dbReference type="InterPro" id="IPR038377">
    <property type="entry name" value="Na/Glc_symporter_sf"/>
</dbReference>
<keyword evidence="4 8" id="KW-0812">Transmembrane</keyword>
<feature type="transmembrane region" description="Helical" evidence="8">
    <location>
        <begin position="437"/>
        <end position="455"/>
    </location>
</feature>
<feature type="transmembrane region" description="Helical" evidence="8">
    <location>
        <begin position="116"/>
        <end position="137"/>
    </location>
</feature>
<evidence type="ECO:0000256" key="7">
    <source>
        <dbReference type="RuleBase" id="RU362091"/>
    </source>
</evidence>
<dbReference type="GO" id="GO:0005886">
    <property type="term" value="C:plasma membrane"/>
    <property type="evidence" value="ECO:0007669"/>
    <property type="project" value="TreeGrafter"/>
</dbReference>
<proteinExistence type="inferred from homology"/>
<dbReference type="RefSeq" id="WP_132078536.1">
    <property type="nucleotide sequence ID" value="NZ_DAMAKO010000003.1"/>
</dbReference>
<dbReference type="AlphaFoldDB" id="A0A4R1Q7X8"/>
<evidence type="ECO:0000256" key="8">
    <source>
        <dbReference type="SAM" id="Phobius"/>
    </source>
</evidence>
<evidence type="ECO:0000256" key="4">
    <source>
        <dbReference type="ARBA" id="ARBA00022692"/>
    </source>
</evidence>
<dbReference type="Gene3D" id="1.20.1730.10">
    <property type="entry name" value="Sodium/glucose cotransporter"/>
    <property type="match status" value="1"/>
</dbReference>
<name>A0A4R1Q7X8_9FIRM</name>
<feature type="transmembrane region" description="Helical" evidence="8">
    <location>
        <begin position="5"/>
        <end position="22"/>
    </location>
</feature>
<dbReference type="OrthoDB" id="1263at2"/>
<organism evidence="9 10">
    <name type="scientific">Anaerospora hongkongensis</name>
    <dbReference type="NCBI Taxonomy" id="244830"/>
    <lineage>
        <taxon>Bacteria</taxon>
        <taxon>Bacillati</taxon>
        <taxon>Bacillota</taxon>
        <taxon>Negativicutes</taxon>
        <taxon>Selenomonadales</taxon>
        <taxon>Sporomusaceae</taxon>
        <taxon>Anaerospora</taxon>
    </lineage>
</organism>
<dbReference type="GO" id="GO:0022857">
    <property type="term" value="F:transmembrane transporter activity"/>
    <property type="evidence" value="ECO:0007669"/>
    <property type="project" value="InterPro"/>
</dbReference>
<comment type="caution">
    <text evidence="9">The sequence shown here is derived from an EMBL/GenBank/DDBJ whole genome shotgun (WGS) entry which is preliminary data.</text>
</comment>
<comment type="similarity">
    <text evidence="2 7">Belongs to the sodium:solute symporter (SSF) (TC 2.A.21) family.</text>
</comment>
<feature type="transmembrane region" description="Helical" evidence="8">
    <location>
        <begin position="353"/>
        <end position="375"/>
    </location>
</feature>
<dbReference type="PANTHER" id="PTHR48086:SF7">
    <property type="entry name" value="SODIUM-SOLUTE SYMPORTER-RELATED"/>
    <property type="match status" value="1"/>
</dbReference>
<dbReference type="PANTHER" id="PTHR48086">
    <property type="entry name" value="SODIUM/PROLINE SYMPORTER-RELATED"/>
    <property type="match status" value="1"/>
</dbReference>
<keyword evidence="6 8" id="KW-0472">Membrane</keyword>
<reference evidence="9 10" key="1">
    <citation type="submission" date="2019-03" db="EMBL/GenBank/DDBJ databases">
        <title>Genomic Encyclopedia of Type Strains, Phase IV (KMG-IV): sequencing the most valuable type-strain genomes for metagenomic binning, comparative biology and taxonomic classification.</title>
        <authorList>
            <person name="Goeker M."/>
        </authorList>
    </citation>
    <scope>NUCLEOTIDE SEQUENCE [LARGE SCALE GENOMIC DNA]</scope>
    <source>
        <strain evidence="9 10">DSM 15969</strain>
    </source>
</reference>
<feature type="transmembrane region" description="Helical" evidence="8">
    <location>
        <begin position="180"/>
        <end position="198"/>
    </location>
</feature>
<dbReference type="EMBL" id="SLUI01000005">
    <property type="protein sequence ID" value="TCL37653.1"/>
    <property type="molecule type" value="Genomic_DNA"/>
</dbReference>
<evidence type="ECO:0000256" key="6">
    <source>
        <dbReference type="ARBA" id="ARBA00023136"/>
    </source>
</evidence>
<sequence length="470" mass="49801">MSIPFVIVCIYIASLFVISYFAQRRSAGSAANYVLAGRQLTTPLITVSIVGLAVGGASTIGVAEQAYKVGLSAGWYTTAWGLGAIAMGMLVARKYRELNITTIPELLGRYYDKKGMIAGVSCQIVIQLVVMSLQYIAGGSILCALVPEVFTFTSGVLTSAAVFIGITTIGGMWSASLCNILNVTLKYIGIILATIFSVRHAGGISNISTLLPQNVPYLSFFDGVGIVGIFSWILVLVTVNLSLQSIIQISLGAKDVQTARRGFIIGGLMMLPIGFVSALLGVIAKTMFPDVSPALALPMTIMSLNPILAGITLAALWAADVSTACSLLLSSATLFSQDIYKKFINPNVSEKNFLAVTKGSVLILGLLTLLFAMTISGIINTLMIGLSLTAAFSTIVLFTLFAPALCKKNAAFYTIVTGLAVLILWQTFPAIRIFPHVIYLEWLACLGAFLLTYVLDSAPIASPKSAAAEQ</sequence>
<protein>
    <submittedName>
        <fullName evidence="9">SSS family solute:Na+ symporter</fullName>
    </submittedName>
</protein>
<gene>
    <name evidence="9" type="ORF">EV210_10587</name>
</gene>
<feature type="transmembrane region" description="Helical" evidence="8">
    <location>
        <begin position="218"/>
        <end position="243"/>
    </location>
</feature>
<keyword evidence="5 8" id="KW-1133">Transmembrane helix</keyword>